<dbReference type="SMART" id="SM00554">
    <property type="entry name" value="FAS1"/>
    <property type="match status" value="1"/>
</dbReference>
<dbReference type="EMBL" id="JBBPBN010000022">
    <property type="protein sequence ID" value="KAK9012761.1"/>
    <property type="molecule type" value="Genomic_DNA"/>
</dbReference>
<gene>
    <name evidence="6" type="ORF">V6N11_040797</name>
</gene>
<dbReference type="Gene3D" id="2.30.180.10">
    <property type="entry name" value="FAS1 domain"/>
    <property type="match status" value="1"/>
</dbReference>
<keyword evidence="7" id="KW-1185">Reference proteome</keyword>
<evidence type="ECO:0000256" key="4">
    <source>
        <dbReference type="SAM" id="SignalP"/>
    </source>
</evidence>
<dbReference type="Proteomes" id="UP001396334">
    <property type="component" value="Unassembled WGS sequence"/>
</dbReference>
<organism evidence="6 7">
    <name type="scientific">Hibiscus sabdariffa</name>
    <name type="common">roselle</name>
    <dbReference type="NCBI Taxonomy" id="183260"/>
    <lineage>
        <taxon>Eukaryota</taxon>
        <taxon>Viridiplantae</taxon>
        <taxon>Streptophyta</taxon>
        <taxon>Embryophyta</taxon>
        <taxon>Tracheophyta</taxon>
        <taxon>Spermatophyta</taxon>
        <taxon>Magnoliopsida</taxon>
        <taxon>eudicotyledons</taxon>
        <taxon>Gunneridae</taxon>
        <taxon>Pentapetalae</taxon>
        <taxon>rosids</taxon>
        <taxon>malvids</taxon>
        <taxon>Malvales</taxon>
        <taxon>Malvaceae</taxon>
        <taxon>Malvoideae</taxon>
        <taxon>Hibiscus</taxon>
    </lineage>
</organism>
<protein>
    <recommendedName>
        <fullName evidence="5">FAS1 domain-containing protein</fullName>
    </recommendedName>
</protein>
<dbReference type="InterPro" id="IPR052806">
    <property type="entry name" value="Fasciclin-like_AGP"/>
</dbReference>
<evidence type="ECO:0000256" key="3">
    <source>
        <dbReference type="SAM" id="MobiDB-lite"/>
    </source>
</evidence>
<evidence type="ECO:0000313" key="7">
    <source>
        <dbReference type="Proteomes" id="UP001396334"/>
    </source>
</evidence>
<dbReference type="InterPro" id="IPR000782">
    <property type="entry name" value="FAS1_domain"/>
</dbReference>
<feature type="compositionally biased region" description="Polar residues" evidence="3">
    <location>
        <begin position="455"/>
        <end position="481"/>
    </location>
</feature>
<reference evidence="6 7" key="1">
    <citation type="journal article" date="2024" name="G3 (Bethesda)">
        <title>Genome assembly of Hibiscus sabdariffa L. provides insights into metabolisms of medicinal natural products.</title>
        <authorList>
            <person name="Kim T."/>
        </authorList>
    </citation>
    <scope>NUCLEOTIDE SEQUENCE [LARGE SCALE GENOMIC DNA]</scope>
    <source>
        <strain evidence="6">TK-2024</strain>
        <tissue evidence="6">Old leaves</tissue>
    </source>
</reference>
<keyword evidence="2" id="KW-0654">Proteoglycan</keyword>
<feature type="chain" id="PRO_5046655634" description="FAS1 domain-containing protein" evidence="4">
    <location>
        <begin position="23"/>
        <end position="524"/>
    </location>
</feature>
<evidence type="ECO:0000256" key="2">
    <source>
        <dbReference type="ARBA" id="ARBA00022974"/>
    </source>
</evidence>
<name>A0ABR2RIL1_9ROSI</name>
<evidence type="ECO:0000259" key="5">
    <source>
        <dbReference type="SMART" id="SM00554"/>
    </source>
</evidence>
<dbReference type="SUPFAM" id="SSF82153">
    <property type="entry name" value="FAS1 domain"/>
    <property type="match status" value="1"/>
</dbReference>
<dbReference type="InterPro" id="IPR036378">
    <property type="entry name" value="FAS1_dom_sf"/>
</dbReference>
<feature type="compositionally biased region" description="Polar residues" evidence="3">
    <location>
        <begin position="392"/>
        <end position="405"/>
    </location>
</feature>
<keyword evidence="2" id="KW-0325">Glycoprotein</keyword>
<comment type="similarity">
    <text evidence="1">Belongs to the fasciclin-like AGP family.</text>
</comment>
<accession>A0ABR2RIL1</accession>
<dbReference type="PANTHER" id="PTHR33985">
    <property type="entry name" value="OS02G0491300 PROTEIN-RELATED"/>
    <property type="match status" value="1"/>
</dbReference>
<proteinExistence type="inferred from homology"/>
<evidence type="ECO:0000313" key="6">
    <source>
        <dbReference type="EMBL" id="KAK9012761.1"/>
    </source>
</evidence>
<keyword evidence="4" id="KW-0732">Signal</keyword>
<feature type="compositionally biased region" description="Polar residues" evidence="3">
    <location>
        <begin position="413"/>
        <end position="425"/>
    </location>
</feature>
<feature type="domain" description="FAS1" evidence="5">
    <location>
        <begin position="104"/>
        <end position="204"/>
    </location>
</feature>
<sequence>MAPISLNLVIFLLLSFLSVSRPTFIPTLTSTITNDATVPPPPPLFTASPSPQSPKQDLPGQGIFSHASALAPILSHLGFNELATAAPSLFGDSATATTWTGPYTIFAPSDSSILTCISCSIPSLLREHTVPGLFTSDYLRKLPFGSKFETLSPGRCITVTSTSSVKNDLTIYKIFIGGVEITHPDLFNNGLIVVHGLQGYISHLSPFSCDVERMTSSLALQFHYDRSHNNQLSPQQHVALMRFMLRDVILRLRNSGFSVLSLALKLKYAELVSLRNVTIFALDDVSIFSGSYSYINSVRLHILPDRLLTIADLERLPVGTTLATLDRDQSLVVTTEGGIMRKQMRINYVSIKVADMIRNLNVIVHSLYLPFPHVYPVVATTDSTLGGEDQSHQTPTVPEATTDSTLGGDDQSHQTPTVPGATSGSTLGGEDQSHQTPTVPGAMSGSTLGGEDQSHQTPTVRGATSGSTLGSEDQSHQTPTVTGIGDACESLDEQSKCGMSQVNHVGTQLKPPHYIPEIEDHHGL</sequence>
<feature type="region of interest" description="Disordered" evidence="3">
    <location>
        <begin position="36"/>
        <end position="58"/>
    </location>
</feature>
<dbReference type="PANTHER" id="PTHR33985:SF2">
    <property type="entry name" value="EXPRESSED PROTEIN"/>
    <property type="match status" value="1"/>
</dbReference>
<feature type="region of interest" description="Disordered" evidence="3">
    <location>
        <begin position="385"/>
        <end position="485"/>
    </location>
</feature>
<comment type="caution">
    <text evidence="6">The sequence shown here is derived from an EMBL/GenBank/DDBJ whole genome shotgun (WGS) entry which is preliminary data.</text>
</comment>
<feature type="signal peptide" evidence="4">
    <location>
        <begin position="1"/>
        <end position="22"/>
    </location>
</feature>
<evidence type="ECO:0000256" key="1">
    <source>
        <dbReference type="ARBA" id="ARBA00007843"/>
    </source>
</evidence>